<dbReference type="PANTHER" id="PTHR32182:SF0">
    <property type="entry name" value="DNA REPLICATION AND REPAIR PROTEIN RECF"/>
    <property type="match status" value="1"/>
</dbReference>
<feature type="domain" description="RecF/RecN/SMC N-terminal" evidence="15">
    <location>
        <begin position="2"/>
        <end position="376"/>
    </location>
</feature>
<name>A0A6N9Z7R9_9BIFI</name>
<evidence type="ECO:0000259" key="15">
    <source>
        <dbReference type="Pfam" id="PF02463"/>
    </source>
</evidence>
<evidence type="ECO:0000256" key="10">
    <source>
        <dbReference type="ARBA" id="ARBA00023204"/>
    </source>
</evidence>
<comment type="similarity">
    <text evidence="2 13">Belongs to the RecF family.</text>
</comment>
<gene>
    <name evidence="13 16" type="primary">recF</name>
    <name evidence="16" type="ORF">GFD25_10700</name>
</gene>
<dbReference type="AlphaFoldDB" id="A0A6N9Z7R9"/>
<keyword evidence="5 13" id="KW-0235">DNA replication</keyword>
<keyword evidence="17" id="KW-1185">Reference proteome</keyword>
<evidence type="ECO:0000256" key="13">
    <source>
        <dbReference type="HAMAP-Rule" id="MF_00365"/>
    </source>
</evidence>
<reference evidence="16 17" key="1">
    <citation type="submission" date="2019-10" db="EMBL/GenBank/DDBJ databases">
        <title>Bifidobacterium from non-human primates.</title>
        <authorList>
            <person name="Modesto M."/>
        </authorList>
    </citation>
    <scope>NUCLEOTIDE SEQUENCE [LARGE SCALE GENOMIC DNA]</scope>
    <source>
        <strain evidence="16 17">TRE17</strain>
    </source>
</reference>
<dbReference type="GO" id="GO:0006260">
    <property type="term" value="P:DNA replication"/>
    <property type="evidence" value="ECO:0007669"/>
    <property type="project" value="UniProtKB-UniRule"/>
</dbReference>
<dbReference type="EMBL" id="WHZW01000026">
    <property type="protein sequence ID" value="NEG90440.1"/>
    <property type="molecule type" value="Genomic_DNA"/>
</dbReference>
<dbReference type="Proteomes" id="UP000469194">
    <property type="component" value="Unassembled WGS sequence"/>
</dbReference>
<feature type="binding site" evidence="13">
    <location>
        <begin position="30"/>
        <end position="37"/>
    </location>
    <ligand>
        <name>ATP</name>
        <dbReference type="ChEBI" id="CHEBI:30616"/>
    </ligand>
</feature>
<dbReference type="GO" id="GO:0006302">
    <property type="term" value="P:double-strand break repair"/>
    <property type="evidence" value="ECO:0007669"/>
    <property type="project" value="TreeGrafter"/>
</dbReference>
<dbReference type="InterPro" id="IPR027417">
    <property type="entry name" value="P-loop_NTPase"/>
</dbReference>
<sequence>MYVSRLALDHFRSWEHVVVDLAAGVNILQGANGLGKTNLVEAVEVLSTGSSHRTSGSLPLIERGHPSATIRANVTASSPDGTGENTDTADATSFETTAEPSTTTYELTVAARGANRARINGGKSTYMREVIGAIPSIAFTPEDQRLVAGDPAARRNFLNQAGALLVNGYVDRLQTITKIARQRTALLKQLGDRQPGNVSDVPSPADAALSGLEIWTGQFIDVGVALTRDRAHLVDLLSGPFAAIYRDLAGESEKAELVYEPSFDEIFLYPDPLPRISEHFQRIYPGEVARGQNLIGPHRDDLSLLLDGMLAREFASNGEMWTMALALKMALYEVVAKARGVKPVVILDDVFAQLDESRRRQILDFASRQDQVLITVAAASDIPDLDDAAPDAHVIDVAALKREQDAYLHPDPSMFGTGAPSASVGSSASVEATA</sequence>
<feature type="region of interest" description="Disordered" evidence="14">
    <location>
        <begin position="411"/>
        <end position="434"/>
    </location>
</feature>
<proteinExistence type="inferred from homology"/>
<dbReference type="RefSeq" id="WP_163232707.1">
    <property type="nucleotide sequence ID" value="NZ_WHZW01000026.1"/>
</dbReference>
<dbReference type="PROSITE" id="PS00617">
    <property type="entry name" value="RECF_1"/>
    <property type="match status" value="1"/>
</dbReference>
<dbReference type="NCBIfam" id="TIGR00611">
    <property type="entry name" value="recf"/>
    <property type="match status" value="1"/>
</dbReference>
<keyword evidence="8 13" id="KW-0067">ATP-binding</keyword>
<dbReference type="InterPro" id="IPR042174">
    <property type="entry name" value="RecF_2"/>
</dbReference>
<dbReference type="Gene3D" id="1.20.1050.90">
    <property type="entry name" value="RecF/RecN/SMC, N-terminal domain"/>
    <property type="match status" value="1"/>
</dbReference>
<evidence type="ECO:0000256" key="1">
    <source>
        <dbReference type="ARBA" id="ARBA00004496"/>
    </source>
</evidence>
<evidence type="ECO:0000256" key="4">
    <source>
        <dbReference type="ARBA" id="ARBA00022490"/>
    </source>
</evidence>
<protein>
    <recommendedName>
        <fullName evidence="3 13">DNA replication and repair protein RecF</fullName>
    </recommendedName>
</protein>
<evidence type="ECO:0000256" key="14">
    <source>
        <dbReference type="SAM" id="MobiDB-lite"/>
    </source>
</evidence>
<dbReference type="Pfam" id="PF02463">
    <property type="entry name" value="SMC_N"/>
    <property type="match status" value="1"/>
</dbReference>
<evidence type="ECO:0000256" key="8">
    <source>
        <dbReference type="ARBA" id="ARBA00022840"/>
    </source>
</evidence>
<keyword evidence="4 13" id="KW-0963">Cytoplasm</keyword>
<evidence type="ECO:0000313" key="17">
    <source>
        <dbReference type="Proteomes" id="UP000469194"/>
    </source>
</evidence>
<evidence type="ECO:0000256" key="2">
    <source>
        <dbReference type="ARBA" id="ARBA00008016"/>
    </source>
</evidence>
<organism evidence="16 17">
    <name type="scientific">Bifidobacterium aerophilum</name>
    <dbReference type="NCBI Taxonomy" id="1798155"/>
    <lineage>
        <taxon>Bacteria</taxon>
        <taxon>Bacillati</taxon>
        <taxon>Actinomycetota</taxon>
        <taxon>Actinomycetes</taxon>
        <taxon>Bifidobacteriales</taxon>
        <taxon>Bifidobacteriaceae</taxon>
        <taxon>Bifidobacterium</taxon>
    </lineage>
</organism>
<evidence type="ECO:0000256" key="12">
    <source>
        <dbReference type="ARBA" id="ARBA00025401"/>
    </source>
</evidence>
<evidence type="ECO:0000256" key="11">
    <source>
        <dbReference type="ARBA" id="ARBA00023236"/>
    </source>
</evidence>
<dbReference type="GO" id="GO:0005737">
    <property type="term" value="C:cytoplasm"/>
    <property type="evidence" value="ECO:0007669"/>
    <property type="project" value="UniProtKB-SubCell"/>
</dbReference>
<evidence type="ECO:0000256" key="3">
    <source>
        <dbReference type="ARBA" id="ARBA00020170"/>
    </source>
</evidence>
<dbReference type="PANTHER" id="PTHR32182">
    <property type="entry name" value="DNA REPLICATION AND REPAIR PROTEIN RECF"/>
    <property type="match status" value="1"/>
</dbReference>
<dbReference type="HAMAP" id="MF_00365">
    <property type="entry name" value="RecF"/>
    <property type="match status" value="1"/>
</dbReference>
<dbReference type="InterPro" id="IPR001238">
    <property type="entry name" value="DNA-binding_RecF"/>
</dbReference>
<keyword evidence="11 13" id="KW-0742">SOS response</keyword>
<dbReference type="InterPro" id="IPR018078">
    <property type="entry name" value="DNA-binding_RecF_CS"/>
</dbReference>
<evidence type="ECO:0000256" key="7">
    <source>
        <dbReference type="ARBA" id="ARBA00022763"/>
    </source>
</evidence>
<keyword evidence="10 13" id="KW-0234">DNA repair</keyword>
<keyword evidence="7 13" id="KW-0227">DNA damage</keyword>
<keyword evidence="9 13" id="KW-0238">DNA-binding</keyword>
<dbReference type="Gene3D" id="3.40.50.300">
    <property type="entry name" value="P-loop containing nucleotide triphosphate hydrolases"/>
    <property type="match status" value="1"/>
</dbReference>
<dbReference type="SUPFAM" id="SSF52540">
    <property type="entry name" value="P-loop containing nucleoside triphosphate hydrolases"/>
    <property type="match status" value="1"/>
</dbReference>
<comment type="function">
    <text evidence="12 13">The RecF protein is involved in DNA metabolism; it is required for DNA replication and normal SOS inducibility. RecF binds preferentially to single-stranded, linear DNA. It also seems to bind ATP.</text>
</comment>
<dbReference type="GO" id="GO:0003697">
    <property type="term" value="F:single-stranded DNA binding"/>
    <property type="evidence" value="ECO:0007669"/>
    <property type="project" value="UniProtKB-UniRule"/>
</dbReference>
<dbReference type="InterPro" id="IPR003395">
    <property type="entry name" value="RecF/RecN/SMC_N"/>
</dbReference>
<evidence type="ECO:0000256" key="6">
    <source>
        <dbReference type="ARBA" id="ARBA00022741"/>
    </source>
</evidence>
<feature type="compositionally biased region" description="Low complexity" evidence="14">
    <location>
        <begin position="416"/>
        <end position="434"/>
    </location>
</feature>
<dbReference type="GO" id="GO:0000731">
    <property type="term" value="P:DNA synthesis involved in DNA repair"/>
    <property type="evidence" value="ECO:0007669"/>
    <property type="project" value="TreeGrafter"/>
</dbReference>
<comment type="caution">
    <text evidence="16">The sequence shown here is derived from an EMBL/GenBank/DDBJ whole genome shotgun (WGS) entry which is preliminary data.</text>
</comment>
<evidence type="ECO:0000256" key="5">
    <source>
        <dbReference type="ARBA" id="ARBA00022705"/>
    </source>
</evidence>
<accession>A0A6N9Z7R9</accession>
<dbReference type="GO" id="GO:0005524">
    <property type="term" value="F:ATP binding"/>
    <property type="evidence" value="ECO:0007669"/>
    <property type="project" value="UniProtKB-UniRule"/>
</dbReference>
<evidence type="ECO:0000256" key="9">
    <source>
        <dbReference type="ARBA" id="ARBA00023125"/>
    </source>
</evidence>
<keyword evidence="6 13" id="KW-0547">Nucleotide-binding</keyword>
<dbReference type="GO" id="GO:0009432">
    <property type="term" value="P:SOS response"/>
    <property type="evidence" value="ECO:0007669"/>
    <property type="project" value="UniProtKB-UniRule"/>
</dbReference>
<evidence type="ECO:0000313" key="16">
    <source>
        <dbReference type="EMBL" id="NEG90440.1"/>
    </source>
</evidence>
<comment type="subcellular location">
    <subcellularLocation>
        <location evidence="1 13">Cytoplasm</location>
    </subcellularLocation>
</comment>